<dbReference type="Proteomes" id="UP000438182">
    <property type="component" value="Unassembled WGS sequence"/>
</dbReference>
<keyword evidence="3" id="KW-0378">Hydrolase</keyword>
<keyword evidence="1" id="KW-1133">Transmembrane helix</keyword>
<gene>
    <name evidence="3" type="ORF">GB864_14295</name>
</gene>
<sequence length="279" mass="29353">MDRPAAPGAGRRRLLVFSLACLVLSWGPWTVVALLGTSTREGAGYVWFAIGAFGPTLAALVALFAGRPARMRLRSPWVWFPAAFVAGALPAIIGVLIAGGVLFGARSAYTITVNGGWIGFIAIFLIAGPLSEEFGWRGYLQPVLRERFGVAATAGIVGAAWALWHVPLFLLPGTWQAGLGLFTDAGVLFLLEMPLWSFVYLFVAERLGGGVMAAILIHFASNASGALLPPASTADSLVRFLAVAGLALVSWLGWGAVRRVPRSTGIRAVAEPAERPASG</sequence>
<dbReference type="InterPro" id="IPR003675">
    <property type="entry name" value="Rce1/LyrA-like_dom"/>
</dbReference>
<dbReference type="GO" id="GO:0080120">
    <property type="term" value="P:CAAX-box protein maturation"/>
    <property type="evidence" value="ECO:0007669"/>
    <property type="project" value="UniProtKB-ARBA"/>
</dbReference>
<protein>
    <submittedName>
        <fullName evidence="3">CPBP family intramembrane metalloprotease</fullName>
    </submittedName>
</protein>
<keyword evidence="4" id="KW-1185">Reference proteome</keyword>
<name>A0A6I4NZK9_9MICO</name>
<dbReference type="GO" id="GO:0004175">
    <property type="term" value="F:endopeptidase activity"/>
    <property type="evidence" value="ECO:0007669"/>
    <property type="project" value="UniProtKB-ARBA"/>
</dbReference>
<dbReference type="Pfam" id="PF02517">
    <property type="entry name" value="Rce1-like"/>
    <property type="match status" value="1"/>
</dbReference>
<dbReference type="AlphaFoldDB" id="A0A6I4NZK9"/>
<dbReference type="EMBL" id="WSTA01000075">
    <property type="protein sequence ID" value="MWB99718.1"/>
    <property type="molecule type" value="Genomic_DNA"/>
</dbReference>
<dbReference type="InterPro" id="IPR042150">
    <property type="entry name" value="MmRce1-like"/>
</dbReference>
<organism evidence="3 4">
    <name type="scientific">Agromyces seonyuensis</name>
    <dbReference type="NCBI Taxonomy" id="2662446"/>
    <lineage>
        <taxon>Bacteria</taxon>
        <taxon>Bacillati</taxon>
        <taxon>Actinomycetota</taxon>
        <taxon>Actinomycetes</taxon>
        <taxon>Micrococcales</taxon>
        <taxon>Microbacteriaceae</taxon>
        <taxon>Agromyces</taxon>
    </lineage>
</organism>
<evidence type="ECO:0000256" key="1">
    <source>
        <dbReference type="SAM" id="Phobius"/>
    </source>
</evidence>
<feature type="transmembrane region" description="Helical" evidence="1">
    <location>
        <begin position="108"/>
        <end position="127"/>
    </location>
</feature>
<feature type="transmembrane region" description="Helical" evidence="1">
    <location>
        <begin position="198"/>
        <end position="217"/>
    </location>
</feature>
<keyword evidence="1" id="KW-0472">Membrane</keyword>
<dbReference type="GO" id="GO:0006508">
    <property type="term" value="P:proteolysis"/>
    <property type="evidence" value="ECO:0007669"/>
    <property type="project" value="UniProtKB-KW"/>
</dbReference>
<feature type="transmembrane region" description="Helical" evidence="1">
    <location>
        <begin position="77"/>
        <end position="102"/>
    </location>
</feature>
<feature type="transmembrane region" description="Helical" evidence="1">
    <location>
        <begin position="43"/>
        <end position="65"/>
    </location>
</feature>
<keyword evidence="3" id="KW-0482">Metalloprotease</keyword>
<keyword evidence="3" id="KW-0645">Protease</keyword>
<feature type="transmembrane region" description="Helical" evidence="1">
    <location>
        <begin position="173"/>
        <end position="191"/>
    </location>
</feature>
<feature type="transmembrane region" description="Helical" evidence="1">
    <location>
        <begin position="237"/>
        <end position="257"/>
    </location>
</feature>
<dbReference type="RefSeq" id="WP_160426230.1">
    <property type="nucleotide sequence ID" value="NZ_WSTA01000075.1"/>
</dbReference>
<feature type="transmembrane region" description="Helical" evidence="1">
    <location>
        <begin position="148"/>
        <end position="167"/>
    </location>
</feature>
<evidence type="ECO:0000259" key="2">
    <source>
        <dbReference type="Pfam" id="PF02517"/>
    </source>
</evidence>
<evidence type="ECO:0000313" key="4">
    <source>
        <dbReference type="Proteomes" id="UP000438182"/>
    </source>
</evidence>
<dbReference type="PANTHER" id="PTHR35797">
    <property type="entry name" value="PROTEASE-RELATED"/>
    <property type="match status" value="1"/>
</dbReference>
<feature type="domain" description="CAAX prenyl protease 2/Lysostaphin resistance protein A-like" evidence="2">
    <location>
        <begin position="117"/>
        <end position="223"/>
    </location>
</feature>
<comment type="caution">
    <text evidence="3">The sequence shown here is derived from an EMBL/GenBank/DDBJ whole genome shotgun (WGS) entry which is preliminary data.</text>
</comment>
<reference evidence="3 4" key="1">
    <citation type="submission" date="2019-12" db="EMBL/GenBank/DDBJ databases">
        <authorList>
            <person name="Kim Y.S."/>
        </authorList>
    </citation>
    <scope>NUCLEOTIDE SEQUENCE [LARGE SCALE GENOMIC DNA]</scope>
    <source>
        <strain evidence="3 4">MMS17-SY077</strain>
    </source>
</reference>
<evidence type="ECO:0000313" key="3">
    <source>
        <dbReference type="EMBL" id="MWB99718.1"/>
    </source>
</evidence>
<proteinExistence type="predicted"/>
<dbReference type="GO" id="GO:0008237">
    <property type="term" value="F:metallopeptidase activity"/>
    <property type="evidence" value="ECO:0007669"/>
    <property type="project" value="UniProtKB-KW"/>
</dbReference>
<dbReference type="PANTHER" id="PTHR35797:SF1">
    <property type="entry name" value="PROTEASE"/>
    <property type="match status" value="1"/>
</dbReference>
<accession>A0A6I4NZK9</accession>
<keyword evidence="1" id="KW-0812">Transmembrane</keyword>